<dbReference type="Proteomes" id="UP000515472">
    <property type="component" value="Chromosome"/>
</dbReference>
<dbReference type="AlphaFoldDB" id="A0A7R7IZ43"/>
<keyword evidence="2" id="KW-1185">Reference proteome</keyword>
<proteinExistence type="predicted"/>
<sequence length="52" mass="5889">MRENLKFSHLLSIYSITEAKVHPQQAFRLIGPITDSSSEIAMTVETLKETIL</sequence>
<dbReference type="EMBL" id="AP023213">
    <property type="protein sequence ID" value="BCO11246.1"/>
    <property type="molecule type" value="Genomic_DNA"/>
</dbReference>
<name>A0A7R7IZ43_9BACT</name>
<accession>A0A7R7IZ43</accession>
<gene>
    <name evidence="1" type="ORF">GEOBRER4_n1091</name>
</gene>
<protein>
    <submittedName>
        <fullName evidence="1">Uncharacterized protein</fullName>
    </submittedName>
</protein>
<organism evidence="1 2">
    <name type="scientific">Citrifermentans bremense</name>
    <dbReference type="NCBI Taxonomy" id="60035"/>
    <lineage>
        <taxon>Bacteria</taxon>
        <taxon>Pseudomonadati</taxon>
        <taxon>Thermodesulfobacteriota</taxon>
        <taxon>Desulfuromonadia</taxon>
        <taxon>Geobacterales</taxon>
        <taxon>Geobacteraceae</taxon>
        <taxon>Citrifermentans</taxon>
    </lineage>
</organism>
<evidence type="ECO:0000313" key="1">
    <source>
        <dbReference type="EMBL" id="BCO11246.1"/>
    </source>
</evidence>
<evidence type="ECO:0000313" key="2">
    <source>
        <dbReference type="Proteomes" id="UP000515472"/>
    </source>
</evidence>
<reference evidence="1 2" key="1">
    <citation type="submission" date="2020-06" db="EMBL/GenBank/DDBJ databases">
        <title>Interaction of electrochemicaly active bacteria, Geobacter bremensis R4 on different carbon anode.</title>
        <authorList>
            <person name="Meng L."/>
            <person name="Yoshida N."/>
        </authorList>
    </citation>
    <scope>NUCLEOTIDE SEQUENCE [LARGE SCALE GENOMIC DNA]</scope>
    <source>
        <strain evidence="1 2">R4</strain>
    </source>
</reference>